<name>A0ABR0A2G8_9CRUS</name>
<proteinExistence type="predicted"/>
<dbReference type="Proteomes" id="UP001234178">
    <property type="component" value="Unassembled WGS sequence"/>
</dbReference>
<sequence length="131" mass="14755">MTLNTQGMLTLIVICVGKHPRFHHQTLKYSITKRHQTSTNPSHFETISTNWTANINLPSVKHCCSENFCSFAPGSHTTIFLDLLAVFVFTSSLSSLTSLPHRRLHLRCRLRLIAVFVPLPSTIHVSKKSMA</sequence>
<evidence type="ECO:0000313" key="1">
    <source>
        <dbReference type="EMBL" id="KAK4019118.1"/>
    </source>
</evidence>
<organism evidence="1 2">
    <name type="scientific">Daphnia magna</name>
    <dbReference type="NCBI Taxonomy" id="35525"/>
    <lineage>
        <taxon>Eukaryota</taxon>
        <taxon>Metazoa</taxon>
        <taxon>Ecdysozoa</taxon>
        <taxon>Arthropoda</taxon>
        <taxon>Crustacea</taxon>
        <taxon>Branchiopoda</taxon>
        <taxon>Diplostraca</taxon>
        <taxon>Cladocera</taxon>
        <taxon>Anomopoda</taxon>
        <taxon>Daphniidae</taxon>
        <taxon>Daphnia</taxon>
    </lineage>
</organism>
<accession>A0ABR0A2G8</accession>
<reference evidence="1 2" key="1">
    <citation type="journal article" date="2023" name="Nucleic Acids Res.">
        <title>The hologenome of Daphnia magna reveals possible DNA methylation and microbiome-mediated evolution of the host genome.</title>
        <authorList>
            <person name="Chaturvedi A."/>
            <person name="Li X."/>
            <person name="Dhandapani V."/>
            <person name="Marshall H."/>
            <person name="Kissane S."/>
            <person name="Cuenca-Cambronero M."/>
            <person name="Asole G."/>
            <person name="Calvet F."/>
            <person name="Ruiz-Romero M."/>
            <person name="Marangio P."/>
            <person name="Guigo R."/>
            <person name="Rago D."/>
            <person name="Mirbahai L."/>
            <person name="Eastwood N."/>
            <person name="Colbourne J.K."/>
            <person name="Zhou J."/>
            <person name="Mallon E."/>
            <person name="Orsini L."/>
        </authorList>
    </citation>
    <scope>NUCLEOTIDE SEQUENCE [LARGE SCALE GENOMIC DNA]</scope>
    <source>
        <strain evidence="1">LRV0_1</strain>
    </source>
</reference>
<keyword evidence="2" id="KW-1185">Reference proteome</keyword>
<protein>
    <submittedName>
        <fullName evidence="1">Uncharacterized protein</fullName>
    </submittedName>
</protein>
<evidence type="ECO:0000313" key="2">
    <source>
        <dbReference type="Proteomes" id="UP001234178"/>
    </source>
</evidence>
<comment type="caution">
    <text evidence="1">The sequence shown here is derived from an EMBL/GenBank/DDBJ whole genome shotgun (WGS) entry which is preliminary data.</text>
</comment>
<gene>
    <name evidence="1" type="ORF">OUZ56_001147</name>
</gene>
<dbReference type="EMBL" id="JAOYFB010000036">
    <property type="protein sequence ID" value="KAK4019118.1"/>
    <property type="molecule type" value="Genomic_DNA"/>
</dbReference>